<proteinExistence type="predicted"/>
<dbReference type="PANTHER" id="PTHR38436">
    <property type="entry name" value="POLYKETIDE CYCLASE SNOAL-LIKE DOMAIN"/>
    <property type="match status" value="1"/>
</dbReference>
<dbReference type="InterPro" id="IPR009959">
    <property type="entry name" value="Cyclase_SnoaL-like"/>
</dbReference>
<dbReference type="Gene3D" id="3.10.450.50">
    <property type="match status" value="1"/>
</dbReference>
<evidence type="ECO:0000313" key="2">
    <source>
        <dbReference type="Proteomes" id="UP001500460"/>
    </source>
</evidence>
<evidence type="ECO:0008006" key="3">
    <source>
        <dbReference type="Google" id="ProtNLM"/>
    </source>
</evidence>
<dbReference type="EMBL" id="BAAATK010000002">
    <property type="protein sequence ID" value="GAA2420997.1"/>
    <property type="molecule type" value="Genomic_DNA"/>
</dbReference>
<protein>
    <recommendedName>
        <fullName evidence="3">SnoaL-like domain-containing protein</fullName>
    </recommendedName>
</protein>
<accession>A0ABN3J4Z8</accession>
<dbReference type="RefSeq" id="WP_344599492.1">
    <property type="nucleotide sequence ID" value="NZ_BAAATK010000002.1"/>
</dbReference>
<evidence type="ECO:0000313" key="1">
    <source>
        <dbReference type="EMBL" id="GAA2420997.1"/>
    </source>
</evidence>
<dbReference type="PANTHER" id="PTHR38436:SF1">
    <property type="entry name" value="ESTER CYCLASE"/>
    <property type="match status" value="1"/>
</dbReference>
<reference evidence="1 2" key="1">
    <citation type="journal article" date="2019" name="Int. J. Syst. Evol. Microbiol.">
        <title>The Global Catalogue of Microorganisms (GCM) 10K type strain sequencing project: providing services to taxonomists for standard genome sequencing and annotation.</title>
        <authorList>
            <consortium name="The Broad Institute Genomics Platform"/>
            <consortium name="The Broad Institute Genome Sequencing Center for Infectious Disease"/>
            <person name="Wu L."/>
            <person name="Ma J."/>
        </authorList>
    </citation>
    <scope>NUCLEOTIDE SEQUENCE [LARGE SCALE GENOMIC DNA]</scope>
    <source>
        <strain evidence="1 2">JCM 6922</strain>
    </source>
</reference>
<sequence length="230" mass="25422">MAPVQLIECRTDRFDETNRLTDTWVERTRGKRTATHAVLGKGRSDTSHIVESVESPSYEEAMRNSDLPKTDRVFRKMVALRDEMPTFTDLEVVRDEQPNQAPARAFFGATGRTGPGLLSEFCTGDHVDHGSAHPGGVRGLAASAEQYGDWRAAFGFSLRVDGRTGEGDQMGPLWTWTARHEGAFPGVPPTGQDVSMTGSTWHHFRDGKICEGWWHHDRAGPREQLGASCG</sequence>
<dbReference type="SUPFAM" id="SSF54427">
    <property type="entry name" value="NTF2-like"/>
    <property type="match status" value="1"/>
</dbReference>
<dbReference type="InterPro" id="IPR032710">
    <property type="entry name" value="NTF2-like_dom_sf"/>
</dbReference>
<gene>
    <name evidence="1" type="ORF">GCM10010421_02950</name>
</gene>
<comment type="caution">
    <text evidence="1">The sequence shown here is derived from an EMBL/GenBank/DDBJ whole genome shotgun (WGS) entry which is preliminary data.</text>
</comment>
<dbReference type="Proteomes" id="UP001500460">
    <property type="component" value="Unassembled WGS sequence"/>
</dbReference>
<keyword evidence="2" id="KW-1185">Reference proteome</keyword>
<name>A0ABN3J4Z8_9ACTN</name>
<organism evidence="1 2">
    <name type="scientific">Streptomyces glaucus</name>
    <dbReference type="NCBI Taxonomy" id="284029"/>
    <lineage>
        <taxon>Bacteria</taxon>
        <taxon>Bacillati</taxon>
        <taxon>Actinomycetota</taxon>
        <taxon>Actinomycetes</taxon>
        <taxon>Kitasatosporales</taxon>
        <taxon>Streptomycetaceae</taxon>
        <taxon>Streptomyces</taxon>
    </lineage>
</organism>
<dbReference type="Pfam" id="PF07366">
    <property type="entry name" value="SnoaL"/>
    <property type="match status" value="1"/>
</dbReference>